<dbReference type="EMBL" id="BORS01000010">
    <property type="protein sequence ID" value="GIO43296.1"/>
    <property type="molecule type" value="Genomic_DNA"/>
</dbReference>
<reference evidence="1" key="1">
    <citation type="submission" date="2021-03" db="EMBL/GenBank/DDBJ databases">
        <title>Antimicrobial resistance genes in bacteria isolated from Japanese honey, and their potential for conferring macrolide and lincosamide resistance in the American foulbrood pathogen Paenibacillus larvae.</title>
        <authorList>
            <person name="Okamoto M."/>
            <person name="Kumagai M."/>
            <person name="Kanamori H."/>
            <person name="Takamatsu D."/>
        </authorList>
    </citation>
    <scope>NUCLEOTIDE SEQUENCE</scope>
    <source>
        <strain evidence="1">J41TS4</strain>
    </source>
</reference>
<organism evidence="1 2">
    <name type="scientific">Paenibacillus apis</name>
    <dbReference type="NCBI Taxonomy" id="1792174"/>
    <lineage>
        <taxon>Bacteria</taxon>
        <taxon>Bacillati</taxon>
        <taxon>Bacillota</taxon>
        <taxon>Bacilli</taxon>
        <taxon>Bacillales</taxon>
        <taxon>Paenibacillaceae</taxon>
        <taxon>Paenibacillus</taxon>
    </lineage>
</organism>
<evidence type="ECO:0000313" key="1">
    <source>
        <dbReference type="EMBL" id="GIO43296.1"/>
    </source>
</evidence>
<comment type="caution">
    <text evidence="1">The sequence shown here is derived from an EMBL/GenBank/DDBJ whole genome shotgun (WGS) entry which is preliminary data.</text>
</comment>
<protein>
    <recommendedName>
        <fullName evidence="3">ABC transporter ATP-binding protein</fullName>
    </recommendedName>
</protein>
<name>A0A919Y1T6_9BACL</name>
<keyword evidence="2" id="KW-1185">Reference proteome</keyword>
<dbReference type="RefSeq" id="WP_301628334.1">
    <property type="nucleotide sequence ID" value="NZ_BORS01000010.1"/>
</dbReference>
<gene>
    <name evidence="1" type="ORF">J41TS4_30540</name>
</gene>
<evidence type="ECO:0000313" key="2">
    <source>
        <dbReference type="Proteomes" id="UP000678895"/>
    </source>
</evidence>
<dbReference type="AlphaFoldDB" id="A0A919Y1T6"/>
<proteinExistence type="predicted"/>
<dbReference type="Proteomes" id="UP000678895">
    <property type="component" value="Unassembled WGS sequence"/>
</dbReference>
<evidence type="ECO:0008006" key="3">
    <source>
        <dbReference type="Google" id="ProtNLM"/>
    </source>
</evidence>
<sequence length="64" mass="7246">MERLFLTHDIDEALLLGNEIVILSAKSHTITQRISLDSPQRECSLKDLDLMKVRGDILKQPCLA</sequence>
<accession>A0A919Y1T6</accession>